<dbReference type="EC" id="1.4.4.2" evidence="2"/>
<dbReference type="InterPro" id="IPR015422">
    <property type="entry name" value="PyrdxlP-dep_Trfase_small"/>
</dbReference>
<dbReference type="RefSeq" id="WP_186855615.1">
    <property type="nucleotide sequence ID" value="NZ_JACOOY010000005.1"/>
</dbReference>
<dbReference type="InterPro" id="IPR015421">
    <property type="entry name" value="PyrdxlP-dep_Trfase_major"/>
</dbReference>
<dbReference type="Gene3D" id="3.90.1150.10">
    <property type="entry name" value="Aspartate Aminotransferase, domain 1"/>
    <property type="match status" value="1"/>
</dbReference>
<dbReference type="InterPro" id="IPR015424">
    <property type="entry name" value="PyrdxlP-dep_Trfase"/>
</dbReference>
<dbReference type="SUPFAM" id="SSF53383">
    <property type="entry name" value="PLP-dependent transferases"/>
    <property type="match status" value="1"/>
</dbReference>
<comment type="similarity">
    <text evidence="2">Belongs to the GcvP family. N-terminal subunit subfamily.</text>
</comment>
<comment type="caution">
    <text evidence="4">The sequence shown here is derived from an EMBL/GenBank/DDBJ whole genome shotgun (WGS) entry which is preliminary data.</text>
</comment>
<comment type="subunit">
    <text evidence="2">The glycine cleavage system is composed of four proteins: P, T, L and H. In this organism, the P 'protein' is a heterodimer of two subunits.</text>
</comment>
<dbReference type="InterPro" id="IPR023010">
    <property type="entry name" value="GcvPA"/>
</dbReference>
<feature type="domain" description="Glycine cleavage system P-protein N-terminal" evidence="3">
    <location>
        <begin position="3"/>
        <end position="432"/>
    </location>
</feature>
<evidence type="ECO:0000256" key="2">
    <source>
        <dbReference type="HAMAP-Rule" id="MF_00712"/>
    </source>
</evidence>
<comment type="function">
    <text evidence="2">The glycine cleavage system catalyzes the degradation of glycine. The P protein binds the alpha-amino group of glycine through its pyridoxal phosphate cofactor; CO(2) is released and the remaining methylamine moiety is then transferred to the lipoamide cofactor of the H protein.</text>
</comment>
<sequence length="436" mass="48061">MGSYVPNTLDERKAMLNEIGYESIDDLFRHIPEQVKIQGGLDIPEGMSEMEVLKKMKEIAKKNKVFPTIFRGAGAYRHYIPAMVNNVISKENLQTAYTPYQAEISQGILQSIFEYQTMMADLTGMDVSNASVYDGATAAAEAVAMCADRKRKKAFVSATVMPSVLEVIKTYCFGNELEIEVIPEKDGVTDIDYLKEHIDKQVACVLIQHPNYYGSLEDAQTIGEVAHEAGAKYVMSVNPISLGALKTPREYGADVAVGDGQPLGLPIAFGGPYLGFMTCVESMMRKLPGRVVGETEDYNGKKGYVLTLQAREQHIRREKASSNICSNQALCALAVGVYLSCMGNEGVTKAAEQSMSKAHYMAEKLAGAGFKVENKQNFFHEFVTVSDTPSEKVLKALEDEDILGGYPLDDKRILWCCTEMNTKEEIDKAVSILKEV</sequence>
<name>A0ABR7ETU4_9FIRM</name>
<accession>A0ABR7ETU4</accession>
<comment type="catalytic activity">
    <reaction evidence="2">
        <text>N(6)-[(R)-lipoyl]-L-lysyl-[glycine-cleavage complex H protein] + glycine + H(+) = N(6)-[(R)-S(8)-aminomethyldihydrolipoyl]-L-lysyl-[glycine-cleavage complex H protein] + CO2</text>
        <dbReference type="Rhea" id="RHEA:24304"/>
        <dbReference type="Rhea" id="RHEA-COMP:10494"/>
        <dbReference type="Rhea" id="RHEA-COMP:10495"/>
        <dbReference type="ChEBI" id="CHEBI:15378"/>
        <dbReference type="ChEBI" id="CHEBI:16526"/>
        <dbReference type="ChEBI" id="CHEBI:57305"/>
        <dbReference type="ChEBI" id="CHEBI:83099"/>
        <dbReference type="ChEBI" id="CHEBI:83143"/>
        <dbReference type="EC" id="1.4.4.2"/>
    </reaction>
</comment>
<dbReference type="NCBIfam" id="NF001696">
    <property type="entry name" value="PRK00451.1"/>
    <property type="match status" value="1"/>
</dbReference>
<organism evidence="4 5">
    <name type="scientific">Dorea hominis</name>
    <dbReference type="NCBI Taxonomy" id="2763040"/>
    <lineage>
        <taxon>Bacteria</taxon>
        <taxon>Bacillati</taxon>
        <taxon>Bacillota</taxon>
        <taxon>Clostridia</taxon>
        <taxon>Lachnospirales</taxon>
        <taxon>Lachnospiraceae</taxon>
        <taxon>Dorea</taxon>
    </lineage>
</organism>
<reference evidence="4 5" key="1">
    <citation type="submission" date="2020-08" db="EMBL/GenBank/DDBJ databases">
        <title>Genome public.</title>
        <authorList>
            <person name="Liu C."/>
            <person name="Sun Q."/>
        </authorList>
    </citation>
    <scope>NUCLEOTIDE SEQUENCE [LARGE SCALE GENOMIC DNA]</scope>
    <source>
        <strain evidence="4 5">NSJ-36</strain>
    </source>
</reference>
<dbReference type="GO" id="GO:0004375">
    <property type="term" value="F:glycine dehydrogenase (decarboxylating) activity"/>
    <property type="evidence" value="ECO:0007669"/>
    <property type="project" value="UniProtKB-EC"/>
</dbReference>
<keyword evidence="5" id="KW-1185">Reference proteome</keyword>
<evidence type="ECO:0000313" key="5">
    <source>
        <dbReference type="Proteomes" id="UP000647235"/>
    </source>
</evidence>
<protein>
    <recommendedName>
        <fullName evidence="2">Probable glycine dehydrogenase (decarboxylating) subunit 1</fullName>
        <ecNumber evidence="2">1.4.4.2</ecNumber>
    </recommendedName>
    <alternativeName>
        <fullName evidence="2">Glycine cleavage system P-protein subunit 1</fullName>
    </alternativeName>
    <alternativeName>
        <fullName evidence="2">Glycine decarboxylase subunit 1</fullName>
    </alternativeName>
    <alternativeName>
        <fullName evidence="2">Glycine dehydrogenase (aminomethyl-transferring) subunit 1</fullName>
    </alternativeName>
</protein>
<dbReference type="InterPro" id="IPR049315">
    <property type="entry name" value="GDC-P_N"/>
</dbReference>
<proteinExistence type="inferred from homology"/>
<dbReference type="EMBL" id="JACOOY010000005">
    <property type="protein sequence ID" value="MBC5664746.1"/>
    <property type="molecule type" value="Genomic_DNA"/>
</dbReference>
<dbReference type="PIRSF" id="PIRSF006815">
    <property type="entry name" value="GcvPA"/>
    <property type="match status" value="1"/>
</dbReference>
<dbReference type="Gene3D" id="3.40.640.10">
    <property type="entry name" value="Type I PLP-dependent aspartate aminotransferase-like (Major domain)"/>
    <property type="match status" value="1"/>
</dbReference>
<evidence type="ECO:0000259" key="3">
    <source>
        <dbReference type="Pfam" id="PF02347"/>
    </source>
</evidence>
<dbReference type="PANTHER" id="PTHR42806:SF1">
    <property type="entry name" value="GLYCINE DEHYDROGENASE (DECARBOXYLATING)"/>
    <property type="match status" value="1"/>
</dbReference>
<dbReference type="HAMAP" id="MF_00712">
    <property type="entry name" value="GcvPA"/>
    <property type="match status" value="1"/>
</dbReference>
<dbReference type="Pfam" id="PF02347">
    <property type="entry name" value="GDC-P"/>
    <property type="match status" value="1"/>
</dbReference>
<gene>
    <name evidence="2 4" type="primary">gcvPA</name>
    <name evidence="4" type="ORF">H8S07_05565</name>
</gene>
<keyword evidence="1 2" id="KW-0560">Oxidoreductase</keyword>
<dbReference type="Proteomes" id="UP000647235">
    <property type="component" value="Unassembled WGS sequence"/>
</dbReference>
<evidence type="ECO:0000313" key="4">
    <source>
        <dbReference type="EMBL" id="MBC5664746.1"/>
    </source>
</evidence>
<dbReference type="PANTHER" id="PTHR42806">
    <property type="entry name" value="GLYCINE CLEAVAGE SYSTEM P-PROTEIN"/>
    <property type="match status" value="1"/>
</dbReference>
<evidence type="ECO:0000256" key="1">
    <source>
        <dbReference type="ARBA" id="ARBA00023002"/>
    </source>
</evidence>